<sequence>ISAHLLVRFIYVGDGNIRIWKDYCVRGKQKLVTAFPSILGHKPGSRSFNAVVDWQQQSGYLVHPFSLNICSIIVDDYFRFRL</sequence>
<protein>
    <submittedName>
        <fullName evidence="1">Uncharacterized protein</fullName>
    </submittedName>
</protein>
<gene>
    <name evidence="1" type="ORF">LITE_LOCUS40195</name>
</gene>
<proteinExistence type="predicted"/>
<evidence type="ECO:0000313" key="2">
    <source>
        <dbReference type="Proteomes" id="UP001154282"/>
    </source>
</evidence>
<evidence type="ECO:0000313" key="1">
    <source>
        <dbReference type="EMBL" id="CAI0474810.1"/>
    </source>
</evidence>
<dbReference type="EMBL" id="CAMGYJ010000009">
    <property type="protein sequence ID" value="CAI0474810.1"/>
    <property type="molecule type" value="Genomic_DNA"/>
</dbReference>
<feature type="non-terminal residue" evidence="1">
    <location>
        <position position="1"/>
    </location>
</feature>
<name>A0AAV0PW41_9ROSI</name>
<dbReference type="AlphaFoldDB" id="A0AAV0PW41"/>
<accession>A0AAV0PW41</accession>
<organism evidence="1 2">
    <name type="scientific">Linum tenue</name>
    <dbReference type="NCBI Taxonomy" id="586396"/>
    <lineage>
        <taxon>Eukaryota</taxon>
        <taxon>Viridiplantae</taxon>
        <taxon>Streptophyta</taxon>
        <taxon>Embryophyta</taxon>
        <taxon>Tracheophyta</taxon>
        <taxon>Spermatophyta</taxon>
        <taxon>Magnoliopsida</taxon>
        <taxon>eudicotyledons</taxon>
        <taxon>Gunneridae</taxon>
        <taxon>Pentapetalae</taxon>
        <taxon>rosids</taxon>
        <taxon>fabids</taxon>
        <taxon>Malpighiales</taxon>
        <taxon>Linaceae</taxon>
        <taxon>Linum</taxon>
    </lineage>
</organism>
<dbReference type="Proteomes" id="UP001154282">
    <property type="component" value="Unassembled WGS sequence"/>
</dbReference>
<comment type="caution">
    <text evidence="1">The sequence shown here is derived from an EMBL/GenBank/DDBJ whole genome shotgun (WGS) entry which is preliminary data.</text>
</comment>
<reference evidence="1" key="1">
    <citation type="submission" date="2022-08" db="EMBL/GenBank/DDBJ databases">
        <authorList>
            <person name="Gutierrez-Valencia J."/>
        </authorList>
    </citation>
    <scope>NUCLEOTIDE SEQUENCE</scope>
</reference>
<keyword evidence="2" id="KW-1185">Reference proteome</keyword>